<sequence length="246" mass="27804">MGHSHNTMIFSTDAGIVALDSPVKLKILELLSQGTTSFDELVEQSGKAKSTISVHLDDLEKLNLIQEKNYPDDKRKKYFVLNSMCMAFSQRPLRNQYNRYLDNIGISELNDSSFIKHLFYTVRYGIEAYGVDPKPLMKIIGNDIGTRIGPGFKSDNLEGILDELIAFWNYHEMGNMSVVRDDKLIILIDNCSNMDKMPSLGKTLCSISEGIIEGILSSRLNLNYDIMETECFGTGHNRCKFVVEVK</sequence>
<dbReference type="RefSeq" id="WP_048093473.1">
    <property type="nucleotide sequence ID" value="NZ_JMIY01000007.1"/>
</dbReference>
<feature type="domain" description="4-vinyl reductase 4VR" evidence="2">
    <location>
        <begin position="183"/>
        <end position="245"/>
    </location>
</feature>
<accession>A0A062V3K0</accession>
<reference evidence="3 4" key="1">
    <citation type="journal article" date="2013" name="Nature">
        <title>Anaerobic oxidation of methane coupled to nitrate reduction in a novel archaeal lineage.</title>
        <authorList>
            <person name="Haroon M.F."/>
            <person name="Hu S."/>
            <person name="Shi Y."/>
            <person name="Imelfort M."/>
            <person name="Keller J."/>
            <person name="Hugenholtz P."/>
            <person name="Yuan Z."/>
            <person name="Tyson G.W."/>
        </authorList>
    </citation>
    <scope>NUCLEOTIDE SEQUENCE [LARGE SCALE GENOMIC DNA]</scope>
    <source>
        <strain evidence="3 4">ANME-2d</strain>
    </source>
</reference>
<protein>
    <submittedName>
        <fullName evidence="3">Putative hydrocarbon binding protein (Contains V4R domain)</fullName>
    </submittedName>
</protein>
<dbReference type="Pfam" id="PF02830">
    <property type="entry name" value="V4R"/>
    <property type="match status" value="1"/>
</dbReference>
<organism evidence="3 4">
    <name type="scientific">Candidatus Methanoperedens nitratireducens</name>
    <dbReference type="NCBI Taxonomy" id="1392998"/>
    <lineage>
        <taxon>Archaea</taxon>
        <taxon>Methanobacteriati</taxon>
        <taxon>Methanobacteriota</taxon>
        <taxon>Stenosarchaea group</taxon>
        <taxon>Methanomicrobia</taxon>
        <taxon>Methanosarcinales</taxon>
        <taxon>ANME-2 cluster</taxon>
        <taxon>Candidatus Methanoperedentaceae</taxon>
        <taxon>Candidatus Methanoperedens</taxon>
    </lineage>
</organism>
<dbReference type="InterPro" id="IPR004096">
    <property type="entry name" value="V4R"/>
</dbReference>
<dbReference type="Gene3D" id="1.10.10.10">
    <property type="entry name" value="Winged helix-like DNA-binding domain superfamily/Winged helix DNA-binding domain"/>
    <property type="match status" value="1"/>
</dbReference>
<dbReference type="SUPFAM" id="SSF46785">
    <property type="entry name" value="Winged helix' DNA-binding domain"/>
    <property type="match status" value="1"/>
</dbReference>
<evidence type="ECO:0000259" key="2">
    <source>
        <dbReference type="SMART" id="SM00989"/>
    </source>
</evidence>
<dbReference type="InterPro" id="IPR011991">
    <property type="entry name" value="ArsR-like_HTH"/>
</dbReference>
<dbReference type="Pfam" id="PF01022">
    <property type="entry name" value="HTH_5"/>
    <property type="match status" value="1"/>
</dbReference>
<proteinExistence type="predicted"/>
<dbReference type="SUPFAM" id="SSF111126">
    <property type="entry name" value="Ligand-binding domain in the NO signalling and Golgi transport"/>
    <property type="match status" value="1"/>
</dbReference>
<dbReference type="AlphaFoldDB" id="A0A062V3K0"/>
<evidence type="ECO:0000313" key="4">
    <source>
        <dbReference type="Proteomes" id="UP000027153"/>
    </source>
</evidence>
<dbReference type="PANTHER" id="PTHR35090">
    <property type="entry name" value="DNA-DIRECTED RNA POLYMERASE SUBUNIT I"/>
    <property type="match status" value="1"/>
</dbReference>
<dbReference type="CDD" id="cd00090">
    <property type="entry name" value="HTH_ARSR"/>
    <property type="match status" value="1"/>
</dbReference>
<dbReference type="SMART" id="SM00418">
    <property type="entry name" value="HTH_ARSR"/>
    <property type="match status" value="1"/>
</dbReference>
<dbReference type="Gene3D" id="3.30.1380.20">
    <property type="entry name" value="Trafficking protein particle complex subunit 3"/>
    <property type="match status" value="1"/>
</dbReference>
<dbReference type="Proteomes" id="UP000027153">
    <property type="component" value="Unassembled WGS sequence"/>
</dbReference>
<gene>
    <name evidence="3" type="ORF">ANME2D_03243</name>
</gene>
<keyword evidence="4" id="KW-1185">Reference proteome</keyword>
<dbReference type="OrthoDB" id="371687at2157"/>
<dbReference type="InterPro" id="IPR024096">
    <property type="entry name" value="NO_sig/Golgi_transp_ligand-bd"/>
</dbReference>
<dbReference type="GO" id="GO:0003700">
    <property type="term" value="F:DNA-binding transcription factor activity"/>
    <property type="evidence" value="ECO:0007669"/>
    <property type="project" value="InterPro"/>
</dbReference>
<comment type="caution">
    <text evidence="3">The sequence shown here is derived from an EMBL/GenBank/DDBJ whole genome shotgun (WGS) entry which is preliminary data.</text>
</comment>
<dbReference type="InterPro" id="IPR036388">
    <property type="entry name" value="WH-like_DNA-bd_sf"/>
</dbReference>
<feature type="domain" description="HTH arsR-type" evidence="1">
    <location>
        <begin position="14"/>
        <end position="90"/>
    </location>
</feature>
<dbReference type="SMART" id="SM00989">
    <property type="entry name" value="V4R"/>
    <property type="match status" value="1"/>
</dbReference>
<evidence type="ECO:0000313" key="3">
    <source>
        <dbReference type="EMBL" id="KCZ71208.1"/>
    </source>
</evidence>
<name>A0A062V3K0_9EURY</name>
<evidence type="ECO:0000259" key="1">
    <source>
        <dbReference type="SMART" id="SM00418"/>
    </source>
</evidence>
<dbReference type="EMBL" id="JMIY01000007">
    <property type="protein sequence ID" value="KCZ71208.1"/>
    <property type="molecule type" value="Genomic_DNA"/>
</dbReference>
<dbReference type="PANTHER" id="PTHR35090:SF2">
    <property type="entry name" value="ARSR FAMILY TRANSCRIPTIONAL REGULATOR"/>
    <property type="match status" value="1"/>
</dbReference>
<dbReference type="InterPro" id="IPR001845">
    <property type="entry name" value="HTH_ArsR_DNA-bd_dom"/>
</dbReference>
<dbReference type="InterPro" id="IPR036390">
    <property type="entry name" value="WH_DNA-bd_sf"/>
</dbReference>